<dbReference type="HOGENOM" id="CLU_2914371_0_0_9"/>
<accession>C0EH89</accession>
<evidence type="ECO:0000313" key="2">
    <source>
        <dbReference type="Proteomes" id="UP000003340"/>
    </source>
</evidence>
<protein>
    <submittedName>
        <fullName evidence="1">Uncharacterized protein</fullName>
    </submittedName>
</protein>
<organism evidence="1 2">
    <name type="scientific">[Clostridium] methylpentosum DSM 5476</name>
    <dbReference type="NCBI Taxonomy" id="537013"/>
    <lineage>
        <taxon>Bacteria</taxon>
        <taxon>Bacillati</taxon>
        <taxon>Bacillota</taxon>
        <taxon>Clostridia</taxon>
        <taxon>Eubacteriales</taxon>
        <taxon>Oscillospiraceae</taxon>
        <taxon>Oscillospiraceae incertae sedis</taxon>
    </lineage>
</organism>
<comment type="caution">
    <text evidence="1">The sequence shown here is derived from an EMBL/GenBank/DDBJ whole genome shotgun (WGS) entry which is preliminary data.</text>
</comment>
<evidence type="ECO:0000313" key="1">
    <source>
        <dbReference type="EMBL" id="EEG29176.1"/>
    </source>
</evidence>
<dbReference type="EMBL" id="ACEC01000115">
    <property type="protein sequence ID" value="EEG29176.1"/>
    <property type="molecule type" value="Genomic_DNA"/>
</dbReference>
<proteinExistence type="predicted"/>
<reference evidence="1 2" key="1">
    <citation type="submission" date="2009-01" db="EMBL/GenBank/DDBJ databases">
        <authorList>
            <person name="Fulton L."/>
            <person name="Clifton S."/>
            <person name="Fulton B."/>
            <person name="Xu J."/>
            <person name="Minx P."/>
            <person name="Pepin K.H."/>
            <person name="Johnson M."/>
            <person name="Bhonagiri V."/>
            <person name="Nash W.E."/>
            <person name="Mardis E.R."/>
            <person name="Wilson R.K."/>
        </authorList>
    </citation>
    <scope>NUCLEOTIDE SEQUENCE [LARGE SCALE GENOMIC DNA]</scope>
    <source>
        <strain evidence="1 2">DSM 5476</strain>
    </source>
</reference>
<dbReference type="Proteomes" id="UP000003340">
    <property type="component" value="Unassembled WGS sequence"/>
</dbReference>
<dbReference type="AlphaFoldDB" id="C0EH89"/>
<name>C0EH89_9FIRM</name>
<reference evidence="1 2" key="2">
    <citation type="submission" date="2009-02" db="EMBL/GenBank/DDBJ databases">
        <title>Draft genome sequence of Clostridium methylpentosum (DSM 5476).</title>
        <authorList>
            <person name="Sudarsanam P."/>
            <person name="Ley R."/>
            <person name="Guruge J."/>
            <person name="Turnbaugh P.J."/>
            <person name="Mahowald M."/>
            <person name="Liep D."/>
            <person name="Gordon J."/>
        </authorList>
    </citation>
    <scope>NUCLEOTIDE SEQUENCE [LARGE SCALE GENOMIC DNA]</scope>
    <source>
        <strain evidence="1 2">DSM 5476</strain>
    </source>
</reference>
<keyword evidence="2" id="KW-1185">Reference proteome</keyword>
<dbReference type="STRING" id="537013.CLOSTMETH_03289"/>
<sequence>MLFLDFGAAAPLVYRKPGIAARVPVILFTVEFAAGNCSAADKSNTGPLGIEGETWGILTVR</sequence>
<gene>
    <name evidence="1" type="ORF">CLOSTMETH_03289</name>
</gene>